<dbReference type="GO" id="GO:0045202">
    <property type="term" value="C:synapse"/>
    <property type="evidence" value="ECO:0007669"/>
    <property type="project" value="TreeGrafter"/>
</dbReference>
<comment type="subcellular location">
    <subcellularLocation>
        <location evidence="1">Membrane</location>
        <topology evidence="1">Peripheral membrane protein</topology>
    </subcellularLocation>
</comment>
<proteinExistence type="predicted"/>
<evidence type="ECO:0000313" key="7">
    <source>
        <dbReference type="Proteomes" id="UP000562322"/>
    </source>
</evidence>
<evidence type="ECO:0000256" key="1">
    <source>
        <dbReference type="ARBA" id="ARBA00004170"/>
    </source>
</evidence>
<evidence type="ECO:0000256" key="4">
    <source>
        <dbReference type="SAM" id="Coils"/>
    </source>
</evidence>
<evidence type="ECO:0000256" key="5">
    <source>
        <dbReference type="SAM" id="MobiDB-lite"/>
    </source>
</evidence>
<evidence type="ECO:0000256" key="2">
    <source>
        <dbReference type="ARBA" id="ARBA00022553"/>
    </source>
</evidence>
<dbReference type="AlphaFoldDB" id="A0A7L0WCF0"/>
<protein>
    <submittedName>
        <fullName evidence="6">BEGIN protein</fullName>
    </submittedName>
</protein>
<dbReference type="PANTHER" id="PTHR28664">
    <property type="entry name" value="TIGHT JUNCTION-ASSOCIATED PROTEIN 1"/>
    <property type="match status" value="1"/>
</dbReference>
<name>A0A7L0WCF0_ALELA</name>
<gene>
    <name evidence="6" type="primary">Begain</name>
    <name evidence="6" type="ORF">ALELAT_R11092</name>
</gene>
<feature type="non-terminal residue" evidence="6">
    <location>
        <position position="1"/>
    </location>
</feature>
<keyword evidence="4" id="KW-0175">Coiled coil</keyword>
<feature type="region of interest" description="Disordered" evidence="5">
    <location>
        <begin position="213"/>
        <end position="237"/>
    </location>
</feature>
<dbReference type="InterPro" id="IPR043441">
    <property type="entry name" value="Tjap1/BEGAIN"/>
</dbReference>
<feature type="non-terminal residue" evidence="6">
    <location>
        <position position="602"/>
    </location>
</feature>
<dbReference type="EMBL" id="VXAV01005941">
    <property type="protein sequence ID" value="NXL89251.1"/>
    <property type="molecule type" value="Genomic_DNA"/>
</dbReference>
<reference evidence="6 7" key="1">
    <citation type="submission" date="2019-09" db="EMBL/GenBank/DDBJ databases">
        <title>Bird 10,000 Genomes (B10K) Project - Family phase.</title>
        <authorList>
            <person name="Zhang G."/>
        </authorList>
    </citation>
    <scope>NUCLEOTIDE SEQUENCE [LARGE SCALE GENOMIC DNA]</scope>
    <source>
        <strain evidence="6">B10K-DU-001-39</strain>
        <tissue evidence="6">Muscle</tissue>
    </source>
</reference>
<dbReference type="PANTHER" id="PTHR28664:SF2">
    <property type="entry name" value="BRAIN-ENRICHED GUANYLATE KINASE-ASSOCIATED PROTEIN"/>
    <property type="match status" value="1"/>
</dbReference>
<sequence length="602" mass="68543">RVRNSWVPTCLWQPRILQGRLAKSSPTLWDSTLQEQKGELRKRLSYTTHKLEMLETEFDSTRQYLEIELRRAQEELEKVTEKLRRIQNNYLALQRINQDLEDKLYRMGQHYEEEKRALSHEIIALNNHLIEAKVTIDKLSEDNQTPVLICILFSYPLCHLFMLQLPSDFQERVSIHLEKHGCSLSVPLCHTSYADTIPTCVIAKVLEKPDPNSLSSHLSSPSARDLNFQDSTGKLGQRPQYKTDIYCSDTALYCPEERRRERRQSVDTQVKDVGFLRSQNSTDSTVEEDGFHSSFSHEAFPEYITSLPTSSSYSSFSVTSEEKENAQANTLTASQQAIYMSNRDELFERKSPAGYEHQGSPRFAKPKPAQHMELADDNENSPTFTRTLPPYANEPFHFSAITPQQALANQKMRNDVEDIGAYSYRNTGRLSPCSFSEQYYSSPIKKGDSRASPIYASYKADSCSEGDDICQSRLVDSCFLRTDSGLNIDISTSCKQDKLPTYKTKESRDQKNERITVQLCSSKNIENSPVLKREYVDVSPNSSAESLNQSSMEASEIHQSSMEQGSHSGIHSKQQQFQRTGSTGLSRKDSLTKAQLYGTLLN</sequence>
<feature type="coiled-coil region" evidence="4">
    <location>
        <begin position="62"/>
        <end position="103"/>
    </location>
</feature>
<evidence type="ECO:0000313" key="6">
    <source>
        <dbReference type="EMBL" id="NXL89251.1"/>
    </source>
</evidence>
<dbReference type="GO" id="GO:0016020">
    <property type="term" value="C:membrane"/>
    <property type="evidence" value="ECO:0007669"/>
    <property type="project" value="UniProtKB-SubCell"/>
</dbReference>
<keyword evidence="2" id="KW-0597">Phosphoprotein</keyword>
<keyword evidence="3" id="KW-0472">Membrane</keyword>
<feature type="compositionally biased region" description="Polar residues" evidence="5">
    <location>
        <begin position="541"/>
        <end position="585"/>
    </location>
</feature>
<feature type="compositionally biased region" description="Low complexity" evidence="5">
    <location>
        <begin position="213"/>
        <end position="222"/>
    </location>
</feature>
<dbReference type="OrthoDB" id="9217007at2759"/>
<dbReference type="Proteomes" id="UP000562322">
    <property type="component" value="Unassembled WGS sequence"/>
</dbReference>
<comment type="caution">
    <text evidence="6">The sequence shown here is derived from an EMBL/GenBank/DDBJ whole genome shotgun (WGS) entry which is preliminary data.</text>
</comment>
<keyword evidence="7" id="KW-1185">Reference proteome</keyword>
<evidence type="ECO:0000256" key="3">
    <source>
        <dbReference type="ARBA" id="ARBA00023136"/>
    </source>
</evidence>
<feature type="region of interest" description="Disordered" evidence="5">
    <location>
        <begin position="541"/>
        <end position="589"/>
    </location>
</feature>
<accession>A0A7L0WCF0</accession>
<organism evidence="6 7">
    <name type="scientific">Alectura lathami</name>
    <name type="common">Australian brush turkey</name>
    <dbReference type="NCBI Taxonomy" id="81907"/>
    <lineage>
        <taxon>Eukaryota</taxon>
        <taxon>Metazoa</taxon>
        <taxon>Chordata</taxon>
        <taxon>Craniata</taxon>
        <taxon>Vertebrata</taxon>
        <taxon>Euteleostomi</taxon>
        <taxon>Archelosauria</taxon>
        <taxon>Archosauria</taxon>
        <taxon>Dinosauria</taxon>
        <taxon>Saurischia</taxon>
        <taxon>Theropoda</taxon>
        <taxon>Coelurosauria</taxon>
        <taxon>Aves</taxon>
        <taxon>Neognathae</taxon>
        <taxon>Galloanserae</taxon>
        <taxon>Galliformes</taxon>
        <taxon>Megapodiidae</taxon>
        <taxon>Alectura</taxon>
    </lineage>
</organism>